<evidence type="ECO:0000313" key="1">
    <source>
        <dbReference type="EMBL" id="MDY0394047.1"/>
    </source>
</evidence>
<gene>
    <name evidence="1" type="ORF">RWE15_05610</name>
</gene>
<proteinExistence type="predicted"/>
<comment type="caution">
    <text evidence="1">The sequence shown here is derived from an EMBL/GenBank/DDBJ whole genome shotgun (WGS) entry which is preliminary data.</text>
</comment>
<organism evidence="1 2">
    <name type="scientific">Tigheibacillus halophilus</name>
    <dbReference type="NCBI Taxonomy" id="361280"/>
    <lineage>
        <taxon>Bacteria</taxon>
        <taxon>Bacillati</taxon>
        <taxon>Bacillota</taxon>
        <taxon>Bacilli</taxon>
        <taxon>Bacillales</taxon>
        <taxon>Bacillaceae</taxon>
        <taxon>Tigheibacillus</taxon>
    </lineage>
</organism>
<evidence type="ECO:0000313" key="2">
    <source>
        <dbReference type="Proteomes" id="UP001281447"/>
    </source>
</evidence>
<name>A0ABU5C401_9BACI</name>
<protein>
    <recommendedName>
        <fullName evidence="3">Glycosyl transferases group 1</fullName>
    </recommendedName>
</protein>
<evidence type="ECO:0008006" key="3">
    <source>
        <dbReference type="Google" id="ProtNLM"/>
    </source>
</evidence>
<dbReference type="EMBL" id="JAWDIP010000003">
    <property type="protein sequence ID" value="MDY0394047.1"/>
    <property type="molecule type" value="Genomic_DNA"/>
</dbReference>
<sequence length="64" mass="7409">MCDQPVIGHLDQDNWCDKKLLQSVNHIMKNADLQKEKLDSRIRSMQKHATHSFQQAVTELFTGT</sequence>
<accession>A0ABU5C401</accession>
<dbReference type="Proteomes" id="UP001281447">
    <property type="component" value="Unassembled WGS sequence"/>
</dbReference>
<keyword evidence="2" id="KW-1185">Reference proteome</keyword>
<reference evidence="1 2" key="1">
    <citation type="submission" date="2023-10" db="EMBL/GenBank/DDBJ databases">
        <title>Virgibacillus halophilus 5B73C genome.</title>
        <authorList>
            <person name="Miliotis G."/>
            <person name="Sengupta P."/>
            <person name="Hameed A."/>
            <person name="Chuvochina M."/>
            <person name="Mcdonagh F."/>
            <person name="Simpson A.C."/>
            <person name="Singh N.K."/>
            <person name="Rekha P.D."/>
            <person name="Raman K."/>
            <person name="Hugenholtz P."/>
            <person name="Venkateswaran K."/>
        </authorList>
    </citation>
    <scope>NUCLEOTIDE SEQUENCE [LARGE SCALE GENOMIC DNA]</scope>
    <source>
        <strain evidence="1 2">5B73C</strain>
    </source>
</reference>